<dbReference type="STRING" id="1005945.SAMN05216561_12436"/>
<feature type="chain" id="PRO_5011744794" evidence="2">
    <location>
        <begin position="37"/>
        <end position="784"/>
    </location>
</feature>
<dbReference type="PANTHER" id="PTHR11575">
    <property type="entry name" value="5'-NUCLEOTIDASE-RELATED"/>
    <property type="match status" value="1"/>
</dbReference>
<dbReference type="RefSeq" id="WP_218031354.1">
    <property type="nucleotide sequence ID" value="NZ_BKAF01000034.1"/>
</dbReference>
<dbReference type="Pfam" id="PF00149">
    <property type="entry name" value="Metallophos"/>
    <property type="match status" value="1"/>
</dbReference>
<protein>
    <submittedName>
        <fullName evidence="5">5'-nucleotidase</fullName>
    </submittedName>
</protein>
<reference evidence="5 6" key="1">
    <citation type="submission" date="2016-10" db="EMBL/GenBank/DDBJ databases">
        <authorList>
            <person name="de Groot N.N."/>
        </authorList>
    </citation>
    <scope>NUCLEOTIDE SEQUENCE [LARGE SCALE GENOMIC DNA]</scope>
    <source>
        <strain evidence="5 6">CGMCC 1.11156</strain>
    </source>
</reference>
<dbReference type="Gene3D" id="3.90.780.10">
    <property type="entry name" value="5'-Nucleotidase, C-terminal domain"/>
    <property type="match status" value="1"/>
</dbReference>
<dbReference type="GO" id="GO:0008768">
    <property type="term" value="F:UDP-sugar diphosphatase activity"/>
    <property type="evidence" value="ECO:0007669"/>
    <property type="project" value="TreeGrafter"/>
</dbReference>
<dbReference type="GO" id="GO:0030288">
    <property type="term" value="C:outer membrane-bounded periplasmic space"/>
    <property type="evidence" value="ECO:0007669"/>
    <property type="project" value="TreeGrafter"/>
</dbReference>
<evidence type="ECO:0000259" key="3">
    <source>
        <dbReference type="Pfam" id="PF00149"/>
    </source>
</evidence>
<accession>A0A1I3QDM2</accession>
<evidence type="ECO:0000313" key="5">
    <source>
        <dbReference type="EMBL" id="SFJ31642.1"/>
    </source>
</evidence>
<dbReference type="SUPFAM" id="SSF56300">
    <property type="entry name" value="Metallo-dependent phosphatases"/>
    <property type="match status" value="1"/>
</dbReference>
<dbReference type="InterPro" id="IPR006179">
    <property type="entry name" value="5_nucleotidase/apyrase"/>
</dbReference>
<feature type="domain" description="Calcineurin-like phosphoesterase" evidence="3">
    <location>
        <begin position="43"/>
        <end position="276"/>
    </location>
</feature>
<dbReference type="AlphaFoldDB" id="A0A1I3QDM2"/>
<dbReference type="Pfam" id="PF02872">
    <property type="entry name" value="5_nucleotid_C"/>
    <property type="match status" value="1"/>
</dbReference>
<feature type="domain" description="5'-Nucleotidase C-terminal" evidence="4">
    <location>
        <begin position="388"/>
        <end position="536"/>
    </location>
</feature>
<dbReference type="InterPro" id="IPR036907">
    <property type="entry name" value="5'-Nucleotdase_C_sf"/>
</dbReference>
<evidence type="ECO:0000259" key="4">
    <source>
        <dbReference type="Pfam" id="PF02872"/>
    </source>
</evidence>
<dbReference type="InterPro" id="IPR004843">
    <property type="entry name" value="Calcineurin-like_PHP"/>
</dbReference>
<dbReference type="GO" id="GO:0008253">
    <property type="term" value="F:5'-nucleotidase activity"/>
    <property type="evidence" value="ECO:0007669"/>
    <property type="project" value="TreeGrafter"/>
</dbReference>
<evidence type="ECO:0000256" key="1">
    <source>
        <dbReference type="ARBA" id="ARBA00022729"/>
    </source>
</evidence>
<dbReference type="Proteomes" id="UP000198649">
    <property type="component" value="Unassembled WGS sequence"/>
</dbReference>
<evidence type="ECO:0000256" key="2">
    <source>
        <dbReference type="SAM" id="SignalP"/>
    </source>
</evidence>
<dbReference type="InterPro" id="IPR029052">
    <property type="entry name" value="Metallo-depent_PP-like"/>
</dbReference>
<keyword evidence="6" id="KW-1185">Reference proteome</keyword>
<dbReference type="EMBL" id="FOQG01000024">
    <property type="protein sequence ID" value="SFJ31642.1"/>
    <property type="molecule type" value="Genomic_DNA"/>
</dbReference>
<evidence type="ECO:0000313" key="6">
    <source>
        <dbReference type="Proteomes" id="UP000198649"/>
    </source>
</evidence>
<dbReference type="PRINTS" id="PR01607">
    <property type="entry name" value="APYRASEFAMLY"/>
</dbReference>
<dbReference type="InterPro" id="IPR008334">
    <property type="entry name" value="5'-Nucleotdase_C"/>
</dbReference>
<sequence>MHFSSRARLGSRVLAAGVGLGLVATPLALATPAANAADPVTINILGINDFHGRLTANGTEAGAAVLAGAVKQIRAGQPNTVFAAAGDLIGASTFDSFIQNDKPTIDALNEAGLEVSAVGNHEFDRGYDDLMKRVIAAESASNPDGGAMWKYLGANVEVKATAPAATPVLDPSWSKTFGTGDAAVTVGFVGAVTEELPSLVSPTGISDITVTDIVEATNTEADALKAAGSDLVVLLVHEGAPTTDCATMAADPASAFGSIVTGVNDNVDAIVSGHTHLAYDCKVPVAGWATRAVKARPVVSAGQYGVNLNQLTFQVDPADGSIDGLTTAILPMVKTPAYAPDKATADIVSAAVAEANVLGAVELGDLAGDFRRAKANGRDAQGAPALVENRGGESTVGNLVAEVQRSQTDAQIAFMNPGGLRADLLGNNTNGYPAALTYRQAANVQPFANTLVNMTMTGAQIKQALEQQWQPATASRPFLRLGASKGFEHTYDPTAPEGSRVSTMTLDGDPIGAAETFSVTVNSFLASGGDNFGAFALGTARRDTGKIDLQTMVDYLEEFAADAPLAVDYAQRAVGVDFGDAAPAAYAPGDTVAFDLSSFSFSNATDVKDENVTVSLGGATLGTFPVDSALPALVEGQDPKTTIYDEVGTASVSVTLPASVGAGVRQLVVKGAATGTEVEVPVTVAAAPQSKPTMTVTAPGSVQQFKAALVKVVVKAAGMPANGNVKMTYRGTSVTKKLDGGVLSAKLGIFKQPGVVTVAIKYLGNATTSSVFQKITIRVVPVKK</sequence>
<dbReference type="SUPFAM" id="SSF55816">
    <property type="entry name" value="5'-nucleotidase (syn. UDP-sugar hydrolase), C-terminal domain"/>
    <property type="match status" value="1"/>
</dbReference>
<dbReference type="Gene3D" id="3.60.21.10">
    <property type="match status" value="1"/>
</dbReference>
<proteinExistence type="predicted"/>
<keyword evidence="1 2" id="KW-0732">Signal</keyword>
<dbReference type="PANTHER" id="PTHR11575:SF24">
    <property type="entry name" value="5'-NUCLEOTIDASE"/>
    <property type="match status" value="1"/>
</dbReference>
<dbReference type="GO" id="GO:0009166">
    <property type="term" value="P:nucleotide catabolic process"/>
    <property type="evidence" value="ECO:0007669"/>
    <property type="project" value="InterPro"/>
</dbReference>
<gene>
    <name evidence="5" type="ORF">SAMN05216561_12436</name>
</gene>
<organism evidence="5 6">
    <name type="scientific">Nocardioides psychrotolerans</name>
    <dbReference type="NCBI Taxonomy" id="1005945"/>
    <lineage>
        <taxon>Bacteria</taxon>
        <taxon>Bacillati</taxon>
        <taxon>Actinomycetota</taxon>
        <taxon>Actinomycetes</taxon>
        <taxon>Propionibacteriales</taxon>
        <taxon>Nocardioidaceae</taxon>
        <taxon>Nocardioides</taxon>
    </lineage>
</organism>
<feature type="signal peptide" evidence="2">
    <location>
        <begin position="1"/>
        <end position="36"/>
    </location>
</feature>
<name>A0A1I3QDM2_9ACTN</name>